<dbReference type="WBParaSite" id="L893_g31035.t1">
    <property type="protein sequence ID" value="L893_g31035.t1"/>
    <property type="gene ID" value="L893_g31035"/>
</dbReference>
<name>A0A1I7ZZ77_9BILA</name>
<proteinExistence type="inferred from homology"/>
<evidence type="ECO:0000256" key="7">
    <source>
        <dbReference type="SAM" id="MobiDB-lite"/>
    </source>
</evidence>
<evidence type="ECO:0000256" key="6">
    <source>
        <dbReference type="RuleBase" id="RU362006"/>
    </source>
</evidence>
<comment type="subcellular location">
    <subcellularLocation>
        <location evidence="1 6">Membrane</location>
        <topology evidence="1 6">Multi-pass membrane protein</topology>
    </subcellularLocation>
</comment>
<evidence type="ECO:0000256" key="3">
    <source>
        <dbReference type="ARBA" id="ARBA00022692"/>
    </source>
</evidence>
<keyword evidence="8" id="KW-1185">Reference proteome</keyword>
<comment type="similarity">
    <text evidence="2 6">Belongs to the DP1 family.</text>
</comment>
<dbReference type="Proteomes" id="UP000095287">
    <property type="component" value="Unplaced"/>
</dbReference>
<dbReference type="GO" id="GO:0016020">
    <property type="term" value="C:membrane"/>
    <property type="evidence" value="ECO:0007669"/>
    <property type="project" value="UniProtKB-SubCell"/>
</dbReference>
<feature type="transmembrane region" description="Helical" evidence="6">
    <location>
        <begin position="214"/>
        <end position="231"/>
    </location>
</feature>
<feature type="transmembrane region" description="Helical" evidence="6">
    <location>
        <begin position="139"/>
        <end position="168"/>
    </location>
</feature>
<keyword evidence="5 6" id="KW-0472">Membrane</keyword>
<evidence type="ECO:0000313" key="8">
    <source>
        <dbReference type="Proteomes" id="UP000095287"/>
    </source>
</evidence>
<evidence type="ECO:0000256" key="5">
    <source>
        <dbReference type="ARBA" id="ARBA00023136"/>
    </source>
</evidence>
<evidence type="ECO:0000256" key="2">
    <source>
        <dbReference type="ARBA" id="ARBA00008573"/>
    </source>
</evidence>
<dbReference type="PANTHER" id="PTHR12300:SF161">
    <property type="entry name" value="RECEPTOR EXPRESSION-ENHANCING PROTEIN"/>
    <property type="match status" value="1"/>
</dbReference>
<protein>
    <recommendedName>
        <fullName evidence="6">Receptor expression-enhancing protein</fullName>
    </recommendedName>
</protein>
<evidence type="ECO:0000256" key="1">
    <source>
        <dbReference type="ARBA" id="ARBA00004141"/>
    </source>
</evidence>
<evidence type="ECO:0000256" key="4">
    <source>
        <dbReference type="ARBA" id="ARBA00022989"/>
    </source>
</evidence>
<dbReference type="PANTHER" id="PTHR12300">
    <property type="entry name" value="HVA22-LIKE PROTEINS"/>
    <property type="match status" value="1"/>
</dbReference>
<accession>A0A1I7ZZ77</accession>
<keyword evidence="4 6" id="KW-1133">Transmembrane helix</keyword>
<dbReference type="Pfam" id="PF03134">
    <property type="entry name" value="TB2_DP1_HVA22"/>
    <property type="match status" value="1"/>
</dbReference>
<sequence length="303" mass="34044">MASADSKDAHGATPRDPLDQKAKAVGSLNTNFKKLQALFTGAKVLQDGNAVIRLASHGPATITDVILPEERTEPISMTATRMEEEAITGKRRIMRHWYDATPKKLGKFISNFLNDKDNVRLDSFWQAAETTTLTKREHLFYGLCLAAVVYIILGNMGRLACNFIGFIYPLHASYSALKSKSRSSYAHWLKYWCVYSTFAFLDTFGSYYLGPYSAYWFLKCLFVCYLLAPFTQGTDYVYYNYVEPAEVTVDALVEMHNKWEKDMSFLSDSSSGASTPEVGRSAEPLSAEFTTAVIAEDHSKRVQ</sequence>
<feature type="compositionally biased region" description="Basic and acidic residues" evidence="7">
    <location>
        <begin position="1"/>
        <end position="10"/>
    </location>
</feature>
<dbReference type="AlphaFoldDB" id="A0A1I7ZZ77"/>
<keyword evidence="3 6" id="KW-0812">Transmembrane</keyword>
<dbReference type="InterPro" id="IPR004345">
    <property type="entry name" value="TB2_DP1_HVA22"/>
</dbReference>
<feature type="region of interest" description="Disordered" evidence="7">
    <location>
        <begin position="1"/>
        <end position="20"/>
    </location>
</feature>
<evidence type="ECO:0000313" key="9">
    <source>
        <dbReference type="WBParaSite" id="L893_g31035.t1"/>
    </source>
</evidence>
<organism evidence="8 9">
    <name type="scientific">Steinernema glaseri</name>
    <dbReference type="NCBI Taxonomy" id="37863"/>
    <lineage>
        <taxon>Eukaryota</taxon>
        <taxon>Metazoa</taxon>
        <taxon>Ecdysozoa</taxon>
        <taxon>Nematoda</taxon>
        <taxon>Chromadorea</taxon>
        <taxon>Rhabditida</taxon>
        <taxon>Tylenchina</taxon>
        <taxon>Panagrolaimomorpha</taxon>
        <taxon>Strongyloidoidea</taxon>
        <taxon>Steinernematidae</taxon>
        <taxon>Steinernema</taxon>
    </lineage>
</organism>
<reference evidence="9" key="1">
    <citation type="submission" date="2016-11" db="UniProtKB">
        <authorList>
            <consortium name="WormBaseParasite"/>
        </authorList>
    </citation>
    <scope>IDENTIFICATION</scope>
</reference>